<comment type="caution">
    <text evidence="1">The sequence shown here is derived from an EMBL/GenBank/DDBJ whole genome shotgun (WGS) entry which is preliminary data.</text>
</comment>
<dbReference type="Proteomes" id="UP000234460">
    <property type="component" value="Chromosome LMANV2"/>
</dbReference>
<name>A0AAQ1SM37_LEPIR</name>
<sequence>MKSTLTSYVKSERSITNATQKKWVISLSICFEYILDQITRFYKIEYR</sequence>
<dbReference type="EMBL" id="OEJX01000004">
    <property type="protein sequence ID" value="SOR60006.1"/>
    <property type="molecule type" value="Genomic_DNA"/>
</dbReference>
<evidence type="ECO:0000313" key="1">
    <source>
        <dbReference type="EMBL" id="SOR60006.1"/>
    </source>
</evidence>
<evidence type="ECO:0000313" key="2">
    <source>
        <dbReference type="Proteomes" id="UP000234460"/>
    </source>
</evidence>
<reference evidence="1 2" key="1">
    <citation type="submission" date="2017-11" db="EMBL/GenBank/DDBJ databases">
        <authorList>
            <person name="Lechat P."/>
        </authorList>
    </citation>
    <scope>NUCLEOTIDE SEQUENCE [LARGE SCALE GENOMIC DNA]</scope>
    <source>
        <strain evidence="1">L495</strain>
    </source>
</reference>
<organism evidence="1 2">
    <name type="scientific">Leptospira interrogans serovar Manilae</name>
    <dbReference type="NCBI Taxonomy" id="214675"/>
    <lineage>
        <taxon>Bacteria</taxon>
        <taxon>Pseudomonadati</taxon>
        <taxon>Spirochaetota</taxon>
        <taxon>Spirochaetia</taxon>
        <taxon>Leptospirales</taxon>
        <taxon>Leptospiraceae</taxon>
        <taxon>Leptospira</taxon>
    </lineage>
</organism>
<proteinExistence type="predicted"/>
<dbReference type="AlphaFoldDB" id="A0AAQ1SM37"/>
<protein>
    <submittedName>
        <fullName evidence="1">Uncharacterized protein</fullName>
    </submittedName>
</protein>
<gene>
    <name evidence="1" type="ORF">LMANV2_120018</name>
</gene>
<accession>A0AAQ1SM37</accession>